<organism evidence="1 2">
    <name type="scientific">Methanosarcina acetivorans (strain ATCC 35395 / DSM 2834 / JCM 12185 / C2A)</name>
    <dbReference type="NCBI Taxonomy" id="188937"/>
    <lineage>
        <taxon>Archaea</taxon>
        <taxon>Methanobacteriati</taxon>
        <taxon>Methanobacteriota</taxon>
        <taxon>Stenosarchaea group</taxon>
        <taxon>Methanomicrobia</taxon>
        <taxon>Methanosarcinales</taxon>
        <taxon>Methanosarcinaceae</taxon>
        <taxon>Methanosarcina</taxon>
    </lineage>
</organism>
<dbReference type="EnsemblBacteria" id="AAM05298">
    <property type="protein sequence ID" value="AAM05298"/>
    <property type="gene ID" value="MA_1893"/>
</dbReference>
<dbReference type="HOGENOM" id="CLU_978626_0_0_2"/>
<dbReference type="EMBL" id="AE010299">
    <property type="protein sequence ID" value="AAM05298.1"/>
    <property type="molecule type" value="Genomic_DNA"/>
</dbReference>
<accession>Q8TPL5</accession>
<sequence length="284" mass="33148">MNPLFPKIEWLDNCEAKTRIKYWLTSNSRFSTFVADSFIQLTDLSEWIIDHTNDDTVVGEFKTRSETFNVKHQLIDTLVKDLKKKNVKFVTYSSTLSKIDSLVTRPINLDQKIDIRSALGGVKTENINQKANVYLEYLPLEKIREDRIEQLRDSFLEDLCLNGSNVLLLFKFGGKGFNALHPKFKDWFIDGFCRNTIEKSNIRICVLNKGDIEDIDIENEYHEELGNIKEEAFLDETHRYVEDANICYGFCFVITNIHKHSPITYDDFKCLLTALLIDIRENRK</sequence>
<gene>
    <name evidence="1" type="ordered locus">MA_1893</name>
</gene>
<name>Q8TPL5_METAC</name>
<proteinExistence type="predicted"/>
<dbReference type="AlphaFoldDB" id="Q8TPL5"/>
<keyword evidence="2" id="KW-1185">Reference proteome</keyword>
<evidence type="ECO:0000313" key="1">
    <source>
        <dbReference type="EMBL" id="AAM05298.1"/>
    </source>
</evidence>
<reference evidence="1 2" key="1">
    <citation type="journal article" date="2002" name="Genome Res.">
        <title>The genome of Methanosarcina acetivorans reveals extensive metabolic and physiological diversity.</title>
        <authorList>
            <person name="Galagan J.E."/>
            <person name="Nusbaum C."/>
            <person name="Roy A."/>
            <person name="Endrizzi M.G."/>
            <person name="Macdonald P."/>
            <person name="FitzHugh W."/>
            <person name="Calvo S."/>
            <person name="Engels R."/>
            <person name="Smirnov S."/>
            <person name="Atnoor D."/>
            <person name="Brown A."/>
            <person name="Allen N."/>
            <person name="Naylor J."/>
            <person name="Stange-Thomann N."/>
            <person name="DeArellano K."/>
            <person name="Johnson R."/>
            <person name="Linton L."/>
            <person name="McEwan P."/>
            <person name="McKernan K."/>
            <person name="Talamas J."/>
            <person name="Tirrell A."/>
            <person name="Ye W."/>
            <person name="Zimmer A."/>
            <person name="Barber R.D."/>
            <person name="Cann I."/>
            <person name="Graham D.E."/>
            <person name="Grahame D.A."/>
            <person name="Guss A."/>
            <person name="Hedderich R."/>
            <person name="Ingram-Smith C."/>
            <person name="Kuettner C.H."/>
            <person name="Krzycki J.A."/>
            <person name="Leigh J.A."/>
            <person name="Li W."/>
            <person name="Liu J."/>
            <person name="Mukhopadhyay B."/>
            <person name="Reeve J.N."/>
            <person name="Smith K."/>
            <person name="Springer T.A."/>
            <person name="Umayam L.A."/>
            <person name="White O."/>
            <person name="White R.H."/>
            <person name="de Macario E.C."/>
            <person name="Ferry J.G."/>
            <person name="Jarrell K.F."/>
            <person name="Jing H."/>
            <person name="Macario A.J.L."/>
            <person name="Paulsen I."/>
            <person name="Pritchett M."/>
            <person name="Sowers K.R."/>
            <person name="Swanson R.V."/>
            <person name="Zinder S.H."/>
            <person name="Lander E."/>
            <person name="Metcalf W.W."/>
            <person name="Birren B."/>
        </authorList>
    </citation>
    <scope>NUCLEOTIDE SEQUENCE [LARGE SCALE GENOMIC DNA]</scope>
    <source>
        <strain evidence="2">ATCC 35395 / DSM 2834 / JCM 12185 / C2A</strain>
    </source>
</reference>
<dbReference type="KEGG" id="mac:MA_1893"/>
<dbReference type="RefSeq" id="WP_011021892.1">
    <property type="nucleotide sequence ID" value="NC_003552.1"/>
</dbReference>
<dbReference type="Proteomes" id="UP000002487">
    <property type="component" value="Chromosome"/>
</dbReference>
<evidence type="ECO:0000313" key="2">
    <source>
        <dbReference type="Proteomes" id="UP000002487"/>
    </source>
</evidence>
<protein>
    <submittedName>
        <fullName evidence="1">Uncharacterized protein</fullName>
    </submittedName>
</protein>
<dbReference type="InParanoid" id="Q8TPL5"/>
<dbReference type="STRING" id="188937.MA_1893"/>
<dbReference type="GeneID" id="1473782"/>